<protein>
    <recommendedName>
        <fullName evidence="3">Immunity protein 63 domain-containing protein</fullName>
    </recommendedName>
</protein>
<evidence type="ECO:0008006" key="3">
    <source>
        <dbReference type="Google" id="ProtNLM"/>
    </source>
</evidence>
<geneLocation type="plasmid" evidence="1 2">
    <name>unnamed2</name>
</geneLocation>
<evidence type="ECO:0000313" key="2">
    <source>
        <dbReference type="Proteomes" id="UP001197974"/>
    </source>
</evidence>
<gene>
    <name evidence="1" type="ORF">LC087_19445</name>
</gene>
<accession>A0ABY9K1J6</accession>
<name>A0ABY9K1J6_9BACI</name>
<proteinExistence type="predicted"/>
<evidence type="ECO:0000313" key="1">
    <source>
        <dbReference type="EMBL" id="WLR44478.1"/>
    </source>
</evidence>
<dbReference type="RefSeq" id="WP_226540869.1">
    <property type="nucleotide sequence ID" value="NZ_CP129015.1"/>
</dbReference>
<dbReference type="Proteomes" id="UP001197974">
    <property type="component" value="Plasmid unnamed2"/>
</dbReference>
<keyword evidence="1" id="KW-0614">Plasmid</keyword>
<sequence length="130" mass="15552">MEKTFEKMKEQKQEIYDLLAKQNIPVFEDEIAQDEEIDFNENGYHFFVLQMGEIEPTNQDRILSQVIDVYYYSQYLDDLDEKVVNLIADLRNIYGITFQRTNKLRVQLKDTDQYVDQVMISLRRKIPIGC</sequence>
<reference evidence="1 2" key="1">
    <citation type="submission" date="2023-06" db="EMBL/GenBank/DDBJ databases">
        <title>Five Gram-positive bacteria isolated from mangrove sediments in Shenzhen, Guangdong, China.</title>
        <authorList>
            <person name="Yu S."/>
            <person name="Zheng W."/>
            <person name="Huang Y."/>
        </authorList>
    </citation>
    <scope>NUCLEOTIDE SEQUENCE [LARGE SCALE GENOMIC DNA]</scope>
    <source>
        <strain evidence="1 2">SaN35-3</strain>
        <plasmid evidence="1 2">unnamed2</plasmid>
    </source>
</reference>
<keyword evidence="2" id="KW-1185">Reference proteome</keyword>
<organism evidence="1 2">
    <name type="scientific">Bacillus carboniphilus</name>
    <dbReference type="NCBI Taxonomy" id="86663"/>
    <lineage>
        <taxon>Bacteria</taxon>
        <taxon>Bacillati</taxon>
        <taxon>Bacillota</taxon>
        <taxon>Bacilli</taxon>
        <taxon>Bacillales</taxon>
        <taxon>Bacillaceae</taxon>
        <taxon>Bacillus</taxon>
    </lineage>
</organism>
<dbReference type="EMBL" id="CP129015">
    <property type="protein sequence ID" value="WLR44478.1"/>
    <property type="molecule type" value="Genomic_DNA"/>
</dbReference>